<comment type="caution">
    <text evidence="3">The sequence shown here is derived from an EMBL/GenBank/DDBJ whole genome shotgun (WGS) entry which is preliminary data.</text>
</comment>
<reference evidence="3 4" key="1">
    <citation type="submission" date="2016-07" db="EMBL/GenBank/DDBJ databases">
        <title>Draft genome of Scalindua rubra, obtained from a brine-seawater interface in the Red Sea, sheds light on salt adaptation in anammox bacteria.</title>
        <authorList>
            <person name="Speth D.R."/>
            <person name="Lagkouvardos I."/>
            <person name="Wang Y."/>
            <person name="Qian P.-Y."/>
            <person name="Dutilh B.E."/>
            <person name="Jetten M.S."/>
        </authorList>
    </citation>
    <scope>NUCLEOTIDE SEQUENCE [LARGE SCALE GENOMIC DNA]</scope>
    <source>
        <strain evidence="3">BSI-1</strain>
    </source>
</reference>
<keyword evidence="1" id="KW-0863">Zinc-finger</keyword>
<feature type="zinc finger region" description="CR-type" evidence="1">
    <location>
        <begin position="56"/>
        <end position="132"/>
    </location>
</feature>
<proteinExistence type="predicted"/>
<dbReference type="InterPro" id="IPR001305">
    <property type="entry name" value="HSP_DnaJ_Cys-rich_dom"/>
</dbReference>
<evidence type="ECO:0000313" key="4">
    <source>
        <dbReference type="Proteomes" id="UP000094056"/>
    </source>
</evidence>
<dbReference type="GO" id="GO:0051082">
    <property type="term" value="F:unfolded protein binding"/>
    <property type="evidence" value="ECO:0007669"/>
    <property type="project" value="InterPro"/>
</dbReference>
<evidence type="ECO:0000256" key="1">
    <source>
        <dbReference type="PROSITE-ProRule" id="PRU00546"/>
    </source>
</evidence>
<feature type="domain" description="CR-type" evidence="2">
    <location>
        <begin position="56"/>
        <end position="132"/>
    </location>
</feature>
<evidence type="ECO:0000313" key="3">
    <source>
        <dbReference type="EMBL" id="ODS33510.1"/>
    </source>
</evidence>
<keyword evidence="1" id="KW-0862">Zinc</keyword>
<dbReference type="SUPFAM" id="SSF57938">
    <property type="entry name" value="DnaJ/Hsp40 cysteine-rich domain"/>
    <property type="match status" value="2"/>
</dbReference>
<evidence type="ECO:0000259" key="2">
    <source>
        <dbReference type="PROSITE" id="PS51188"/>
    </source>
</evidence>
<dbReference type="PROSITE" id="PS51188">
    <property type="entry name" value="ZF_CR"/>
    <property type="match status" value="1"/>
</dbReference>
<dbReference type="GO" id="GO:0008270">
    <property type="term" value="F:zinc ion binding"/>
    <property type="evidence" value="ECO:0007669"/>
    <property type="project" value="UniProtKB-KW"/>
</dbReference>
<dbReference type="EMBL" id="MAYW01000026">
    <property type="protein sequence ID" value="ODS33510.1"/>
    <property type="molecule type" value="Genomic_DNA"/>
</dbReference>
<sequence>MVKKVVRTLPKSRGNPVTVKVEKGEVKTLKCAYCNGTGKDPWGIPSPLSNCQVCKGKGTIQIEKPDETCPVCRGSGNQRNKRLTCLACGGKGVIHIKKGMKECPKCGGTGVTGSTGLRNYCLKCKGKGLIPA</sequence>
<accession>A0A1E3XD52</accession>
<dbReference type="GO" id="GO:0031072">
    <property type="term" value="F:heat shock protein binding"/>
    <property type="evidence" value="ECO:0007669"/>
    <property type="project" value="InterPro"/>
</dbReference>
<dbReference type="Gene3D" id="2.10.230.10">
    <property type="entry name" value="Heat shock protein DnaJ, cysteine-rich domain"/>
    <property type="match status" value="1"/>
</dbReference>
<dbReference type="AlphaFoldDB" id="A0A1E3XD52"/>
<keyword evidence="1" id="KW-0479">Metal-binding</keyword>
<gene>
    <name evidence="3" type="primary">dnaJ_5</name>
    <name evidence="3" type="ORF">SCARUB_01334</name>
</gene>
<protein>
    <submittedName>
        <fullName evidence="3">Chaperone protein DnaJ</fullName>
    </submittedName>
</protein>
<name>A0A1E3XD52_9BACT</name>
<dbReference type="Proteomes" id="UP000094056">
    <property type="component" value="Unassembled WGS sequence"/>
</dbReference>
<organism evidence="3 4">
    <name type="scientific">Candidatus Scalindua rubra</name>
    <dbReference type="NCBI Taxonomy" id="1872076"/>
    <lineage>
        <taxon>Bacteria</taxon>
        <taxon>Pseudomonadati</taxon>
        <taxon>Planctomycetota</taxon>
        <taxon>Candidatus Brocadiia</taxon>
        <taxon>Candidatus Brocadiales</taxon>
        <taxon>Candidatus Scalinduaceae</taxon>
        <taxon>Candidatus Scalindua</taxon>
    </lineage>
</organism>
<dbReference type="Gene3D" id="6.20.20.10">
    <property type="match status" value="1"/>
</dbReference>
<dbReference type="InterPro" id="IPR036410">
    <property type="entry name" value="HSP_DnaJ_Cys-rich_dom_sf"/>
</dbReference>